<protein>
    <submittedName>
        <fullName evidence="1">DUF4422 domain-containing protein</fullName>
    </submittedName>
</protein>
<dbReference type="RefSeq" id="WP_163588085.1">
    <property type="nucleotide sequence ID" value="NZ_CP040852.1"/>
</dbReference>
<gene>
    <name evidence="1" type="ORF">FEE40_03790</name>
</gene>
<organism evidence="1 2">
    <name type="scientific">Ligilactobacillus murinus</name>
    <dbReference type="NCBI Taxonomy" id="1622"/>
    <lineage>
        <taxon>Bacteria</taxon>
        <taxon>Bacillati</taxon>
        <taxon>Bacillota</taxon>
        <taxon>Bacilli</taxon>
        <taxon>Lactobacillales</taxon>
        <taxon>Lactobacillaceae</taxon>
        <taxon>Ligilactobacillus</taxon>
    </lineage>
</organism>
<name>A0AAE6WEU6_9LACO</name>
<evidence type="ECO:0000313" key="1">
    <source>
        <dbReference type="EMBL" id="QIA89369.1"/>
    </source>
</evidence>
<dbReference type="InterPro" id="IPR025536">
    <property type="entry name" value="DUF4422"/>
</dbReference>
<dbReference type="Proteomes" id="UP000463931">
    <property type="component" value="Chromosome"/>
</dbReference>
<sequence>MENKVKVIVATHKKYAMPTDKMYIPLQVGAALRPELDLGYQKDDVGENISQKNDSYSELTGLYWAWKNLDTDYIGLAHYRRHFGSKHRHGKERLNWVIKSNELLPMLDQYSVLLPKKRHYYIETLYSHYEHTHYSNQLDATRAIISEKYPDYLATYDKVLGKTSGYMFNMAIMKKDLMDQYCTWLFDILFELEKKMGSTELSAFQQRFYGRVSEIIFNVWLQQQIKWGNISPTQIKELPLVYVEGVNWWKKGTAFLKAKFFHQRYENSF</sequence>
<dbReference type="EMBL" id="CP040852">
    <property type="protein sequence ID" value="QIA89369.1"/>
    <property type="molecule type" value="Genomic_DNA"/>
</dbReference>
<reference evidence="1 2" key="1">
    <citation type="journal article" date="2019" name="Nat. Med.">
        <title>Preventing dysbiosis of the neonatal mouse intestinal microbiome protects against late-onset sepsis.</title>
        <authorList>
            <person name="Singer J.R."/>
            <person name="Blosser E.G."/>
            <person name="Zindl C.L."/>
            <person name="Silberger D.J."/>
            <person name="Conlan S."/>
            <person name="Laufer V.A."/>
            <person name="DiToro D."/>
            <person name="Deming C."/>
            <person name="Kumar R."/>
            <person name="Morrow C.D."/>
            <person name="Segre J.A."/>
            <person name="Gray M.J."/>
            <person name="Randolph D.A."/>
            <person name="Weaver C.T."/>
        </authorList>
    </citation>
    <scope>NUCLEOTIDE SEQUENCE [LARGE SCALE GENOMIC DNA]</scope>
    <source>
        <strain evidence="1 2">V10</strain>
    </source>
</reference>
<evidence type="ECO:0000313" key="2">
    <source>
        <dbReference type="Proteomes" id="UP000463931"/>
    </source>
</evidence>
<accession>A0AAE6WEU6</accession>
<dbReference type="AlphaFoldDB" id="A0AAE6WEU6"/>
<proteinExistence type="predicted"/>
<dbReference type="Pfam" id="PF14393">
    <property type="entry name" value="DUF4422"/>
    <property type="match status" value="1"/>
</dbReference>